<feature type="region of interest" description="Disordered" evidence="3">
    <location>
        <begin position="129"/>
        <end position="215"/>
    </location>
</feature>
<keyword evidence="2" id="KW-0539">Nucleus</keyword>
<dbReference type="SUPFAM" id="SSF48150">
    <property type="entry name" value="DNA-glycosylase"/>
    <property type="match status" value="1"/>
</dbReference>
<evidence type="ECO:0000256" key="1">
    <source>
        <dbReference type="ARBA" id="ARBA00004123"/>
    </source>
</evidence>
<feature type="region of interest" description="Disordered" evidence="3">
    <location>
        <begin position="245"/>
        <end position="282"/>
    </location>
</feature>
<evidence type="ECO:0008006" key="6">
    <source>
        <dbReference type="Google" id="ProtNLM"/>
    </source>
</evidence>
<evidence type="ECO:0000313" key="4">
    <source>
        <dbReference type="EMBL" id="KAK9771179.1"/>
    </source>
</evidence>
<feature type="compositionally biased region" description="Basic and acidic residues" evidence="3">
    <location>
        <begin position="248"/>
        <end position="269"/>
    </location>
</feature>
<reference evidence="4 5" key="1">
    <citation type="submission" date="2024-02" db="EMBL/GenBank/DDBJ databases">
        <title>First draft genome assembly of two strains of Seiridium cardinale.</title>
        <authorList>
            <person name="Emiliani G."/>
            <person name="Scali E."/>
        </authorList>
    </citation>
    <scope>NUCLEOTIDE SEQUENCE [LARGE SCALE GENOMIC DNA]</scope>
    <source>
        <strain evidence="4 5">BM-138-000479</strain>
    </source>
</reference>
<proteinExistence type="predicted"/>
<sequence>MGSIDLNRVAYPPPDEKKIFQKILDWLENNESLVMQSAANSQLADDYMVGWTCDEFHRKYLGMMAVMGQYDPHTFRYFKQLSMMRGVEVWDMVISCATSLKAKHANPKSLDGQDLLTYLAKIVATSSGEIPNHDGQERLPPSQLKANGRKGKRKRQNESHFFEMGAPDENTDVPSKKAKKAAKRAEKKKNRRAKRALIKSQNGEPLLHGPSNPTPAVPVLRDAAVWYRGNDNVSALNDATVTHAQASIHDDTESTSGRKDLSEESRQEQAEYQPQKSPSSTLESLGAELLDKASVAGSTALEAENSLIIRTEGGRYALRSASQTPRQIPASERQALEKGLATSEPAKETKRTLRSASQSVKKERVATSKYFVTPNPSPIKPKSPRPARGTVSALPFPTLFAPRFGLVQEKLADDPFRLMIAISFLVRTPGRISVPVFYELMEKYPTPQALMEADSGEIIAMIKQLGLSVVRTSQIQKYARIWIENPPSNTVRYGVKNYPKPGDGSDVRAGEKLPSEDQDSRVSAWEIGHMTQGPYAIDSWRIFCRDVLLGRAQDWMGKGREPEFQPEWMRVVPLDKELRAYLRWMWMKEDWDWDPKTGERVPLGEELRKAVNDGRVQWDNTGELQIVGTASEHEDDLKHEVDG</sequence>
<dbReference type="EMBL" id="JARVKM010000079">
    <property type="protein sequence ID" value="KAK9771179.1"/>
    <property type="molecule type" value="Genomic_DNA"/>
</dbReference>
<gene>
    <name evidence="4" type="ORF">SCAR479_12176</name>
</gene>
<dbReference type="Gene3D" id="1.10.340.30">
    <property type="entry name" value="Hypothetical protein, domain 2"/>
    <property type="match status" value="1"/>
</dbReference>
<feature type="region of interest" description="Disordered" evidence="3">
    <location>
        <begin position="498"/>
        <end position="518"/>
    </location>
</feature>
<protein>
    <recommendedName>
        <fullName evidence="6">HhH-GPD domain-containing protein</fullName>
    </recommendedName>
</protein>
<evidence type="ECO:0000313" key="5">
    <source>
        <dbReference type="Proteomes" id="UP001465668"/>
    </source>
</evidence>
<name>A0ABR2XBN8_9PEZI</name>
<dbReference type="PANTHER" id="PTHR15074:SF0">
    <property type="entry name" value="METHYL-CPG-BINDING DOMAIN PROTEIN 4-LIKE PROTEIN"/>
    <property type="match status" value="1"/>
</dbReference>
<comment type="caution">
    <text evidence="4">The sequence shown here is derived from an EMBL/GenBank/DDBJ whole genome shotgun (WGS) entry which is preliminary data.</text>
</comment>
<accession>A0ABR2XBN8</accession>
<feature type="compositionally biased region" description="Basic and acidic residues" evidence="3">
    <location>
        <begin position="503"/>
        <end position="518"/>
    </location>
</feature>
<evidence type="ECO:0000256" key="3">
    <source>
        <dbReference type="SAM" id="MobiDB-lite"/>
    </source>
</evidence>
<organism evidence="4 5">
    <name type="scientific">Seiridium cardinale</name>
    <dbReference type="NCBI Taxonomy" id="138064"/>
    <lineage>
        <taxon>Eukaryota</taxon>
        <taxon>Fungi</taxon>
        <taxon>Dikarya</taxon>
        <taxon>Ascomycota</taxon>
        <taxon>Pezizomycotina</taxon>
        <taxon>Sordariomycetes</taxon>
        <taxon>Xylariomycetidae</taxon>
        <taxon>Amphisphaeriales</taxon>
        <taxon>Sporocadaceae</taxon>
        <taxon>Seiridium</taxon>
    </lineage>
</organism>
<keyword evidence="5" id="KW-1185">Reference proteome</keyword>
<dbReference type="InterPro" id="IPR045138">
    <property type="entry name" value="MeCP2/MBD4"/>
</dbReference>
<dbReference type="PANTHER" id="PTHR15074">
    <property type="entry name" value="METHYL-CPG-BINDING PROTEIN"/>
    <property type="match status" value="1"/>
</dbReference>
<feature type="region of interest" description="Disordered" evidence="3">
    <location>
        <begin position="320"/>
        <end position="359"/>
    </location>
</feature>
<dbReference type="Proteomes" id="UP001465668">
    <property type="component" value="Unassembled WGS sequence"/>
</dbReference>
<feature type="compositionally biased region" description="Basic residues" evidence="3">
    <location>
        <begin position="176"/>
        <end position="197"/>
    </location>
</feature>
<feature type="compositionally biased region" description="Polar residues" evidence="3">
    <location>
        <begin position="270"/>
        <end position="282"/>
    </location>
</feature>
<dbReference type="InterPro" id="IPR011257">
    <property type="entry name" value="DNA_glycosylase"/>
</dbReference>
<evidence type="ECO:0000256" key="2">
    <source>
        <dbReference type="ARBA" id="ARBA00023242"/>
    </source>
</evidence>
<comment type="subcellular location">
    <subcellularLocation>
        <location evidence="1">Nucleus</location>
    </subcellularLocation>
</comment>